<evidence type="ECO:0000256" key="12">
    <source>
        <dbReference type="ARBA" id="ARBA00023268"/>
    </source>
</evidence>
<dbReference type="GO" id="GO:0004300">
    <property type="term" value="F:enoyl-CoA hydratase activity"/>
    <property type="evidence" value="ECO:0007669"/>
    <property type="project" value="UniProtKB-EC"/>
</dbReference>
<dbReference type="GO" id="GO:0016509">
    <property type="term" value="F:long-chain (3S)-3-hydroxyacyl-CoA dehydrogenase (NAD+) activity"/>
    <property type="evidence" value="ECO:0007669"/>
    <property type="project" value="TreeGrafter"/>
</dbReference>
<dbReference type="InterPro" id="IPR001753">
    <property type="entry name" value="Enoyl-CoA_hydra/iso"/>
</dbReference>
<evidence type="ECO:0000256" key="10">
    <source>
        <dbReference type="ARBA" id="ARBA00023235"/>
    </source>
</evidence>
<dbReference type="EMBL" id="BMYM01000002">
    <property type="protein sequence ID" value="GHD36781.1"/>
    <property type="molecule type" value="Genomic_DNA"/>
</dbReference>
<evidence type="ECO:0000256" key="11">
    <source>
        <dbReference type="ARBA" id="ARBA00023239"/>
    </source>
</evidence>
<comment type="similarity">
    <text evidence="3">In the N-terminal section; belongs to the enoyl-CoA hydratase/isomerase family.</text>
</comment>
<dbReference type="Proteomes" id="UP000644693">
    <property type="component" value="Unassembled WGS sequence"/>
</dbReference>
<dbReference type="Pfam" id="PF02737">
    <property type="entry name" value="3HCDH_N"/>
    <property type="match status" value="1"/>
</dbReference>
<dbReference type="NCBIfam" id="NF008727">
    <property type="entry name" value="PRK11730.1"/>
    <property type="match status" value="1"/>
</dbReference>
<evidence type="ECO:0000256" key="2">
    <source>
        <dbReference type="ARBA" id="ARBA00007005"/>
    </source>
</evidence>
<evidence type="ECO:0000256" key="3">
    <source>
        <dbReference type="ARBA" id="ARBA00008750"/>
    </source>
</evidence>
<proteinExistence type="inferred from homology"/>
<evidence type="ECO:0000256" key="13">
    <source>
        <dbReference type="ARBA" id="ARBA00049556"/>
    </source>
</evidence>
<dbReference type="Gene3D" id="1.10.1040.50">
    <property type="match status" value="1"/>
</dbReference>
<dbReference type="GO" id="GO:0008692">
    <property type="term" value="F:3-hydroxybutyryl-CoA epimerase activity"/>
    <property type="evidence" value="ECO:0007669"/>
    <property type="project" value="InterPro"/>
</dbReference>
<keyword evidence="6" id="KW-0442">Lipid degradation</keyword>
<dbReference type="InterPro" id="IPR006108">
    <property type="entry name" value="3HC_DH_C"/>
</dbReference>
<keyword evidence="5" id="KW-0276">Fatty acid metabolism</keyword>
<accession>A0A918XLR8</accession>
<dbReference type="SUPFAM" id="SSF51735">
    <property type="entry name" value="NAD(P)-binding Rossmann-fold domains"/>
    <property type="match status" value="1"/>
</dbReference>
<dbReference type="Gene3D" id="3.40.50.720">
    <property type="entry name" value="NAD(P)-binding Rossmann-like Domain"/>
    <property type="match status" value="1"/>
</dbReference>
<comment type="pathway">
    <text evidence="1">Lipid metabolism; fatty acid beta-oxidation.</text>
</comment>
<dbReference type="NCBIfam" id="TIGR02437">
    <property type="entry name" value="FadB"/>
    <property type="match status" value="1"/>
</dbReference>
<comment type="similarity">
    <text evidence="2">In the central section; belongs to the 3-hydroxyacyl-CoA dehydrogenase family.</text>
</comment>
<protein>
    <recommendedName>
        <fullName evidence="4">enoyl-CoA hydratase</fullName>
        <ecNumber evidence="4">4.2.1.17</ecNumber>
    </recommendedName>
</protein>
<evidence type="ECO:0000313" key="16">
    <source>
        <dbReference type="EMBL" id="GHD36781.1"/>
    </source>
</evidence>
<reference evidence="16" key="2">
    <citation type="submission" date="2020-09" db="EMBL/GenBank/DDBJ databases">
        <authorList>
            <person name="Sun Q."/>
            <person name="Kim S."/>
        </authorList>
    </citation>
    <scope>NUCLEOTIDE SEQUENCE</scope>
    <source>
        <strain evidence="16">KCTC 23430</strain>
    </source>
</reference>
<keyword evidence="17" id="KW-1185">Reference proteome</keyword>
<dbReference type="RefSeq" id="WP_189478169.1">
    <property type="nucleotide sequence ID" value="NZ_BMYM01000002.1"/>
</dbReference>
<dbReference type="SUPFAM" id="SSF48179">
    <property type="entry name" value="6-phosphogluconate dehydrogenase C-terminal domain-like"/>
    <property type="match status" value="2"/>
</dbReference>
<dbReference type="Pfam" id="PF00378">
    <property type="entry name" value="ECH_1"/>
    <property type="match status" value="1"/>
</dbReference>
<dbReference type="SUPFAM" id="SSF52096">
    <property type="entry name" value="ClpP/crotonase"/>
    <property type="match status" value="1"/>
</dbReference>
<dbReference type="AlphaFoldDB" id="A0A918XLR8"/>
<keyword evidence="11" id="KW-0456">Lyase</keyword>
<dbReference type="InterPro" id="IPR006180">
    <property type="entry name" value="3-OHacyl-CoA_DH_CS"/>
</dbReference>
<dbReference type="PANTHER" id="PTHR43612">
    <property type="entry name" value="TRIFUNCTIONAL ENZYME SUBUNIT ALPHA"/>
    <property type="match status" value="1"/>
</dbReference>
<dbReference type="Pfam" id="PF00725">
    <property type="entry name" value="3HCDH"/>
    <property type="match status" value="2"/>
</dbReference>
<evidence type="ECO:0000256" key="9">
    <source>
        <dbReference type="ARBA" id="ARBA00023098"/>
    </source>
</evidence>
<comment type="catalytic activity">
    <reaction evidence="13">
        <text>a (3S)-3-hydroxyacyl-CoA + NAD(+) = a 3-oxoacyl-CoA + NADH + H(+)</text>
        <dbReference type="Rhea" id="RHEA:22432"/>
        <dbReference type="ChEBI" id="CHEBI:15378"/>
        <dbReference type="ChEBI" id="CHEBI:57318"/>
        <dbReference type="ChEBI" id="CHEBI:57540"/>
        <dbReference type="ChEBI" id="CHEBI:57945"/>
        <dbReference type="ChEBI" id="CHEBI:90726"/>
        <dbReference type="EC" id="1.1.1.35"/>
    </reaction>
</comment>
<evidence type="ECO:0000256" key="4">
    <source>
        <dbReference type="ARBA" id="ARBA00012076"/>
    </source>
</evidence>
<evidence type="ECO:0000313" key="17">
    <source>
        <dbReference type="Proteomes" id="UP000644693"/>
    </source>
</evidence>
<dbReference type="Gene3D" id="3.90.226.10">
    <property type="entry name" value="2-enoyl-CoA Hydratase, Chain A, domain 1"/>
    <property type="match status" value="1"/>
</dbReference>
<reference evidence="16" key="1">
    <citation type="journal article" date="2014" name="Int. J. Syst. Evol. Microbiol.">
        <title>Complete genome sequence of Corynebacterium casei LMG S-19264T (=DSM 44701T), isolated from a smear-ripened cheese.</title>
        <authorList>
            <consortium name="US DOE Joint Genome Institute (JGI-PGF)"/>
            <person name="Walter F."/>
            <person name="Albersmeier A."/>
            <person name="Kalinowski J."/>
            <person name="Ruckert C."/>
        </authorList>
    </citation>
    <scope>NUCLEOTIDE SEQUENCE</scope>
    <source>
        <strain evidence="16">KCTC 23430</strain>
    </source>
</reference>
<organism evidence="16 17">
    <name type="scientific">Parahalioglobus pacificus</name>
    <dbReference type="NCBI Taxonomy" id="930806"/>
    <lineage>
        <taxon>Bacteria</taxon>
        <taxon>Pseudomonadati</taxon>
        <taxon>Pseudomonadota</taxon>
        <taxon>Gammaproteobacteria</taxon>
        <taxon>Cellvibrionales</taxon>
        <taxon>Halieaceae</taxon>
        <taxon>Parahalioglobus</taxon>
    </lineage>
</organism>
<sequence length="715" mass="78271">MIYQSDSLTVTRLEGDIAELNFDLNGESVNKFNQATVNDLTAALDALETESGIKGLLVTSGKGVFIVGADITEFTELFKSTADEIKPVFVPNNTNLNRIGKLPYPSAVAINGYAMGGGLEACLACDFRVMSTAAKVGLPETKLGIIPGWGGTVRLPRLIGVDEAVMWMATGAEKRADEALKAGAVDAIAEPDQLRAVTLATLQQAVDGKLEYSERRARKHGPLPLNDTEAMMSFFTIRSMVAQQAGKNFPAPLKVVDVIEKARSMSLEEALQVEADGFAEVATTPVAQALVGIFLNDQFLSKKAKGWEKKADKAIERAAVLGAGIMGGGIAYQSALRGTPIKMKDINQDGLDLGLNEANKLLSKRVSRGRMTPQKMGEVLNSIDPTLDYNGFEDVDIVVEAVVENPKVKHAVLAETEKQIDKDAVLASNTSTISITYLAEALERPENFCGMHFFNPVHAMPLVEVIRGEKTSDTAVARTVAYANKMGKKAVVVRDCPGFLVNRVLFPYFAGFTGLVKDGADFQQLDKVMERWGWPMGPAYLSDVIGIDTGVHCVEVMADGFPDRMTPQYKTATDIMFENDRLGQKNGKGFYEYVTDKRGKPKKVVSEETYALLEPHVEARKDFDKDEIVPRMMLPMAIELARCLEEGIVETPAEADLALLYGVGFPPFRGGVFRWMDTVGMAYIVEQSEKYAYLGKAYEVTERMREMLSNSETYY</sequence>
<dbReference type="InterPro" id="IPR029045">
    <property type="entry name" value="ClpP/crotonase-like_dom_sf"/>
</dbReference>
<dbReference type="GO" id="GO:0070403">
    <property type="term" value="F:NAD+ binding"/>
    <property type="evidence" value="ECO:0007669"/>
    <property type="project" value="InterPro"/>
</dbReference>
<keyword evidence="10" id="KW-0413">Isomerase</keyword>
<dbReference type="EC" id="4.2.1.17" evidence="4"/>
<dbReference type="InterPro" id="IPR012799">
    <property type="entry name" value="FadB"/>
</dbReference>
<dbReference type="InterPro" id="IPR008927">
    <property type="entry name" value="6-PGluconate_DH-like_C_sf"/>
</dbReference>
<evidence type="ECO:0000256" key="6">
    <source>
        <dbReference type="ARBA" id="ARBA00022963"/>
    </source>
</evidence>
<dbReference type="InterPro" id="IPR006176">
    <property type="entry name" value="3-OHacyl-CoA_DH_NAD-bd"/>
</dbReference>
<evidence type="ECO:0000259" key="14">
    <source>
        <dbReference type="Pfam" id="PF00725"/>
    </source>
</evidence>
<keyword evidence="7" id="KW-0560">Oxidoreductase</keyword>
<evidence type="ECO:0000256" key="1">
    <source>
        <dbReference type="ARBA" id="ARBA00005005"/>
    </source>
</evidence>
<evidence type="ECO:0000256" key="5">
    <source>
        <dbReference type="ARBA" id="ARBA00022832"/>
    </source>
</evidence>
<dbReference type="GO" id="GO:0036125">
    <property type="term" value="C:fatty acid beta-oxidation multienzyme complex"/>
    <property type="evidence" value="ECO:0007669"/>
    <property type="project" value="InterPro"/>
</dbReference>
<evidence type="ECO:0000256" key="7">
    <source>
        <dbReference type="ARBA" id="ARBA00023002"/>
    </source>
</evidence>
<name>A0A918XLR8_9GAMM</name>
<evidence type="ECO:0000256" key="8">
    <source>
        <dbReference type="ARBA" id="ARBA00023027"/>
    </source>
</evidence>
<dbReference type="InterPro" id="IPR050136">
    <property type="entry name" value="FA_oxidation_alpha_subunit"/>
</dbReference>
<dbReference type="PANTHER" id="PTHR43612:SF3">
    <property type="entry name" value="TRIFUNCTIONAL ENZYME SUBUNIT ALPHA, MITOCHONDRIAL"/>
    <property type="match status" value="1"/>
</dbReference>
<keyword evidence="12" id="KW-0511">Multifunctional enzyme</keyword>
<keyword evidence="9" id="KW-0443">Lipid metabolism</keyword>
<dbReference type="CDD" id="cd06558">
    <property type="entry name" value="crotonase-like"/>
    <property type="match status" value="1"/>
</dbReference>
<feature type="domain" description="3-hydroxyacyl-CoA dehydrogenase NAD binding" evidence="15">
    <location>
        <begin position="318"/>
        <end position="496"/>
    </location>
</feature>
<comment type="caution">
    <text evidence="16">The sequence shown here is derived from an EMBL/GenBank/DDBJ whole genome shotgun (WGS) entry which is preliminary data.</text>
</comment>
<dbReference type="InterPro" id="IPR036291">
    <property type="entry name" value="NAD(P)-bd_dom_sf"/>
</dbReference>
<dbReference type="GO" id="GO:0006635">
    <property type="term" value="P:fatty acid beta-oxidation"/>
    <property type="evidence" value="ECO:0007669"/>
    <property type="project" value="UniProtKB-ARBA"/>
</dbReference>
<keyword evidence="8" id="KW-0520">NAD</keyword>
<dbReference type="GO" id="GO:0004165">
    <property type="term" value="F:delta(3)-delta(2)-enoyl-CoA isomerase activity"/>
    <property type="evidence" value="ECO:0007669"/>
    <property type="project" value="InterPro"/>
</dbReference>
<gene>
    <name evidence="16" type="primary">fadB</name>
    <name evidence="16" type="ORF">GCM10007053_25580</name>
</gene>
<feature type="domain" description="3-hydroxyacyl-CoA dehydrogenase C-terminal" evidence="14">
    <location>
        <begin position="628"/>
        <end position="694"/>
    </location>
</feature>
<dbReference type="PROSITE" id="PS00067">
    <property type="entry name" value="3HCDH"/>
    <property type="match status" value="1"/>
</dbReference>
<feature type="domain" description="3-hydroxyacyl-CoA dehydrogenase C-terminal" evidence="14">
    <location>
        <begin position="498"/>
        <end position="593"/>
    </location>
</feature>
<dbReference type="FunFam" id="3.40.50.720:FF:000009">
    <property type="entry name" value="Fatty oxidation complex, alpha subunit"/>
    <property type="match status" value="1"/>
</dbReference>
<evidence type="ECO:0000259" key="15">
    <source>
        <dbReference type="Pfam" id="PF02737"/>
    </source>
</evidence>